<protein>
    <submittedName>
        <fullName evidence="1">Uncharacterized protein</fullName>
    </submittedName>
</protein>
<evidence type="ECO:0000313" key="1">
    <source>
        <dbReference type="EMBL" id="KIK94656.1"/>
    </source>
</evidence>
<dbReference type="InParanoid" id="A0A0D0DX90"/>
<sequence length="65" mass="7283">MTGKIQRLVSKAKSLDHVSRIFTILYRPFSLRSVPSAPQISPQSRGRYANDHVALGLGTCTRRRS</sequence>
<dbReference type="EMBL" id="KN825092">
    <property type="protein sequence ID" value="KIK94656.1"/>
    <property type="molecule type" value="Genomic_DNA"/>
</dbReference>
<organism evidence="1 2">
    <name type="scientific">Paxillus rubicundulus Ve08.2h10</name>
    <dbReference type="NCBI Taxonomy" id="930991"/>
    <lineage>
        <taxon>Eukaryota</taxon>
        <taxon>Fungi</taxon>
        <taxon>Dikarya</taxon>
        <taxon>Basidiomycota</taxon>
        <taxon>Agaricomycotina</taxon>
        <taxon>Agaricomycetes</taxon>
        <taxon>Agaricomycetidae</taxon>
        <taxon>Boletales</taxon>
        <taxon>Paxilineae</taxon>
        <taxon>Paxillaceae</taxon>
        <taxon>Paxillus</taxon>
    </lineage>
</organism>
<gene>
    <name evidence="1" type="ORF">PAXRUDRAFT_434837</name>
</gene>
<reference evidence="1 2" key="1">
    <citation type="submission" date="2014-04" db="EMBL/GenBank/DDBJ databases">
        <authorList>
            <consortium name="DOE Joint Genome Institute"/>
            <person name="Kuo A."/>
            <person name="Kohler A."/>
            <person name="Jargeat P."/>
            <person name="Nagy L.G."/>
            <person name="Floudas D."/>
            <person name="Copeland A."/>
            <person name="Barry K.W."/>
            <person name="Cichocki N."/>
            <person name="Veneault-Fourrey C."/>
            <person name="LaButti K."/>
            <person name="Lindquist E.A."/>
            <person name="Lipzen A."/>
            <person name="Lundell T."/>
            <person name="Morin E."/>
            <person name="Murat C."/>
            <person name="Sun H."/>
            <person name="Tunlid A."/>
            <person name="Henrissat B."/>
            <person name="Grigoriev I.V."/>
            <person name="Hibbett D.S."/>
            <person name="Martin F."/>
            <person name="Nordberg H.P."/>
            <person name="Cantor M.N."/>
            <person name="Hua S.X."/>
        </authorList>
    </citation>
    <scope>NUCLEOTIDE SEQUENCE [LARGE SCALE GENOMIC DNA]</scope>
    <source>
        <strain evidence="1 2">Ve08.2h10</strain>
    </source>
</reference>
<proteinExistence type="predicted"/>
<name>A0A0D0DX90_9AGAM</name>
<evidence type="ECO:0000313" key="2">
    <source>
        <dbReference type="Proteomes" id="UP000054538"/>
    </source>
</evidence>
<dbReference type="AlphaFoldDB" id="A0A0D0DX90"/>
<accession>A0A0D0DX90</accession>
<dbReference type="Proteomes" id="UP000054538">
    <property type="component" value="Unassembled WGS sequence"/>
</dbReference>
<reference evidence="2" key="2">
    <citation type="submission" date="2015-01" db="EMBL/GenBank/DDBJ databases">
        <title>Evolutionary Origins and Diversification of the Mycorrhizal Mutualists.</title>
        <authorList>
            <consortium name="DOE Joint Genome Institute"/>
            <consortium name="Mycorrhizal Genomics Consortium"/>
            <person name="Kohler A."/>
            <person name="Kuo A."/>
            <person name="Nagy L.G."/>
            <person name="Floudas D."/>
            <person name="Copeland A."/>
            <person name="Barry K.W."/>
            <person name="Cichocki N."/>
            <person name="Veneault-Fourrey C."/>
            <person name="LaButti K."/>
            <person name="Lindquist E.A."/>
            <person name="Lipzen A."/>
            <person name="Lundell T."/>
            <person name="Morin E."/>
            <person name="Murat C."/>
            <person name="Riley R."/>
            <person name="Ohm R."/>
            <person name="Sun H."/>
            <person name="Tunlid A."/>
            <person name="Henrissat B."/>
            <person name="Grigoriev I.V."/>
            <person name="Hibbett D.S."/>
            <person name="Martin F."/>
        </authorList>
    </citation>
    <scope>NUCLEOTIDE SEQUENCE [LARGE SCALE GENOMIC DNA]</scope>
    <source>
        <strain evidence="2">Ve08.2h10</strain>
    </source>
</reference>
<dbReference type="HOGENOM" id="CLU_2850360_0_0_1"/>
<keyword evidence="2" id="KW-1185">Reference proteome</keyword>